<dbReference type="InterPro" id="IPR036953">
    <property type="entry name" value="GreA/GreB_C_sf"/>
</dbReference>
<dbReference type="HAMAP" id="MF_00105">
    <property type="entry name" value="GreA_GreB"/>
    <property type="match status" value="1"/>
</dbReference>
<dbReference type="NCBIfam" id="NF001263">
    <property type="entry name" value="PRK00226.1-4"/>
    <property type="match status" value="1"/>
</dbReference>
<gene>
    <name evidence="8 12" type="primary">greA</name>
    <name evidence="12" type="ORF">E6H03_09890</name>
</gene>
<reference evidence="12 13" key="1">
    <citation type="journal article" date="2019" name="Nat. Microbiol.">
        <title>Mediterranean grassland soil C-N compound turnover is dependent on rainfall and depth, and is mediated by genomically divergent microorganisms.</title>
        <authorList>
            <person name="Diamond S."/>
            <person name="Andeer P.F."/>
            <person name="Li Z."/>
            <person name="Crits-Christoph A."/>
            <person name="Burstein D."/>
            <person name="Anantharaman K."/>
            <person name="Lane K.R."/>
            <person name="Thomas B.C."/>
            <person name="Pan C."/>
            <person name="Northen T.R."/>
            <person name="Banfield J.F."/>
        </authorList>
    </citation>
    <scope>NUCLEOTIDE SEQUENCE [LARGE SCALE GENOMIC DNA]</scope>
    <source>
        <strain evidence="12">NP_6</strain>
    </source>
</reference>
<dbReference type="GO" id="GO:0003677">
    <property type="term" value="F:DNA binding"/>
    <property type="evidence" value="ECO:0007669"/>
    <property type="project" value="UniProtKB-UniRule"/>
</dbReference>
<keyword evidence="12" id="KW-0251">Elongation factor</keyword>
<dbReference type="GO" id="GO:0003746">
    <property type="term" value="F:translation elongation factor activity"/>
    <property type="evidence" value="ECO:0007669"/>
    <property type="project" value="UniProtKB-KW"/>
</dbReference>
<keyword evidence="3 8" id="KW-0805">Transcription regulation</keyword>
<evidence type="ECO:0000256" key="6">
    <source>
        <dbReference type="ARBA" id="ARBA00024916"/>
    </source>
</evidence>
<evidence type="ECO:0000256" key="9">
    <source>
        <dbReference type="RuleBase" id="RU000556"/>
    </source>
</evidence>
<feature type="domain" description="Transcription elongation factor GreA/GreB C-terminal" evidence="10">
    <location>
        <begin position="78"/>
        <end position="150"/>
    </location>
</feature>
<proteinExistence type="inferred from homology"/>
<evidence type="ECO:0000256" key="8">
    <source>
        <dbReference type="HAMAP-Rule" id="MF_00105"/>
    </source>
</evidence>
<keyword evidence="12" id="KW-0648">Protein biosynthesis</keyword>
<dbReference type="InterPro" id="IPR001437">
    <property type="entry name" value="Tscrpt_elong_fac_GreA/B_C"/>
</dbReference>
<keyword evidence="5 8" id="KW-0804">Transcription</keyword>
<dbReference type="PROSITE" id="PS00830">
    <property type="entry name" value="GREAB_2"/>
    <property type="match status" value="1"/>
</dbReference>
<dbReference type="PANTHER" id="PTHR30437">
    <property type="entry name" value="TRANSCRIPTION ELONGATION FACTOR GREA"/>
    <property type="match status" value="1"/>
</dbReference>
<evidence type="ECO:0000256" key="7">
    <source>
        <dbReference type="ARBA" id="ARBA00030776"/>
    </source>
</evidence>
<dbReference type="AlphaFoldDB" id="A0A537J8C5"/>
<dbReference type="EMBL" id="VBAN01000314">
    <property type="protein sequence ID" value="TMI79612.1"/>
    <property type="molecule type" value="Genomic_DNA"/>
</dbReference>
<keyword evidence="4 8" id="KW-0238">DNA-binding</keyword>
<dbReference type="PANTHER" id="PTHR30437:SF4">
    <property type="entry name" value="TRANSCRIPTION ELONGATION FACTOR GREA"/>
    <property type="match status" value="1"/>
</dbReference>
<dbReference type="InterPro" id="IPR022691">
    <property type="entry name" value="Tscrpt_elong_fac_GreA/B_N"/>
</dbReference>
<dbReference type="InterPro" id="IPR036805">
    <property type="entry name" value="Tscrpt_elong_fac_GreA/B_N_sf"/>
</dbReference>
<dbReference type="Proteomes" id="UP000318093">
    <property type="component" value="Unassembled WGS sequence"/>
</dbReference>
<evidence type="ECO:0000256" key="1">
    <source>
        <dbReference type="ARBA" id="ARBA00008213"/>
    </source>
</evidence>
<comment type="caution">
    <text evidence="12">The sequence shown here is derived from an EMBL/GenBank/DDBJ whole genome shotgun (WGS) entry which is preliminary data.</text>
</comment>
<dbReference type="SUPFAM" id="SSF54534">
    <property type="entry name" value="FKBP-like"/>
    <property type="match status" value="1"/>
</dbReference>
<dbReference type="PROSITE" id="PS00829">
    <property type="entry name" value="GREAB_1"/>
    <property type="match status" value="1"/>
</dbReference>
<dbReference type="InterPro" id="IPR028624">
    <property type="entry name" value="Tscrpt_elong_fac_GreA/B"/>
</dbReference>
<evidence type="ECO:0000256" key="4">
    <source>
        <dbReference type="ARBA" id="ARBA00023125"/>
    </source>
</evidence>
<feature type="domain" description="Transcription elongation factor GreA/GreB N-terminal" evidence="11">
    <location>
        <begin position="1"/>
        <end position="69"/>
    </location>
</feature>
<evidence type="ECO:0000313" key="12">
    <source>
        <dbReference type="EMBL" id="TMI79612.1"/>
    </source>
</evidence>
<evidence type="ECO:0000256" key="2">
    <source>
        <dbReference type="ARBA" id="ARBA00013729"/>
    </source>
</evidence>
<name>A0A537J8C5_9BACT</name>
<dbReference type="GO" id="GO:0006354">
    <property type="term" value="P:DNA-templated transcription elongation"/>
    <property type="evidence" value="ECO:0007669"/>
    <property type="project" value="TreeGrafter"/>
</dbReference>
<dbReference type="SUPFAM" id="SSF46557">
    <property type="entry name" value="GreA transcript cleavage protein, N-terminal domain"/>
    <property type="match status" value="1"/>
</dbReference>
<evidence type="ECO:0000313" key="13">
    <source>
        <dbReference type="Proteomes" id="UP000318093"/>
    </source>
</evidence>
<protein>
    <recommendedName>
        <fullName evidence="2 8">Transcription elongation factor GreA</fullName>
    </recommendedName>
    <alternativeName>
        <fullName evidence="7 8">Transcript cleavage factor GreA</fullName>
    </alternativeName>
</protein>
<evidence type="ECO:0000259" key="10">
    <source>
        <dbReference type="Pfam" id="PF01272"/>
    </source>
</evidence>
<evidence type="ECO:0000259" key="11">
    <source>
        <dbReference type="Pfam" id="PF03449"/>
    </source>
</evidence>
<evidence type="ECO:0000256" key="3">
    <source>
        <dbReference type="ARBA" id="ARBA00023015"/>
    </source>
</evidence>
<dbReference type="InterPro" id="IPR023459">
    <property type="entry name" value="Tscrpt_elong_fac_GreA/B_fam"/>
</dbReference>
<comment type="function">
    <text evidence="6 8 9">Necessary for efficient RNA polymerase transcription elongation past template-encoded arresting sites. The arresting sites in DNA have the property of trapping a certain fraction of elongating RNA polymerases that pass through, resulting in locked ternary complexes. Cleavage of the nascent transcript by cleavage factors such as GreA or GreB allows the resumption of elongation from the new 3'terminus. GreA releases sequences of 2 to 3 nucleotides.</text>
</comment>
<dbReference type="PIRSF" id="PIRSF006092">
    <property type="entry name" value="GreA_GreB"/>
    <property type="match status" value="1"/>
</dbReference>
<dbReference type="Gene3D" id="1.10.287.180">
    <property type="entry name" value="Transcription elongation factor, GreA/GreB, N-terminal domain"/>
    <property type="match status" value="1"/>
</dbReference>
<dbReference type="Pfam" id="PF01272">
    <property type="entry name" value="GreA_GreB"/>
    <property type="match status" value="1"/>
</dbReference>
<dbReference type="Gene3D" id="3.10.50.30">
    <property type="entry name" value="Transcription elongation factor, GreA/GreB, C-terminal domain"/>
    <property type="match status" value="1"/>
</dbReference>
<sequence>MTQQGRDQLEAELRHLRSTKRREVALRIKRAAELGDRSENSEYEDAKNEQAFVEGRIQELDLLLRNVQVIDEPGRGRSEVVTIGNTVHLIDTATKEPMVYTIVGPVEASPSEGRISHLSPVGAALLGRAVGETIRVAVPAGTLELRVSRIT</sequence>
<dbReference type="InterPro" id="IPR006359">
    <property type="entry name" value="Tscrpt_elong_fac_GreA"/>
</dbReference>
<accession>A0A537J8C5</accession>
<dbReference type="FunFam" id="1.10.287.180:FF:000001">
    <property type="entry name" value="Transcription elongation factor GreA"/>
    <property type="match status" value="1"/>
</dbReference>
<dbReference type="Pfam" id="PF03449">
    <property type="entry name" value="GreA_GreB_N"/>
    <property type="match status" value="1"/>
</dbReference>
<dbReference type="NCBIfam" id="TIGR01462">
    <property type="entry name" value="greA"/>
    <property type="match status" value="1"/>
</dbReference>
<evidence type="ECO:0000256" key="5">
    <source>
        <dbReference type="ARBA" id="ARBA00023163"/>
    </source>
</evidence>
<organism evidence="12 13">
    <name type="scientific">Candidatus Segetimicrobium genomatis</name>
    <dbReference type="NCBI Taxonomy" id="2569760"/>
    <lineage>
        <taxon>Bacteria</taxon>
        <taxon>Bacillati</taxon>
        <taxon>Candidatus Sysuimicrobiota</taxon>
        <taxon>Candidatus Sysuimicrobiia</taxon>
        <taxon>Candidatus Sysuimicrobiales</taxon>
        <taxon>Candidatus Segetimicrobiaceae</taxon>
        <taxon>Candidatus Segetimicrobium</taxon>
    </lineage>
</organism>
<comment type="similarity">
    <text evidence="1 8 9">Belongs to the GreA/GreB family.</text>
</comment>
<dbReference type="GO" id="GO:0032784">
    <property type="term" value="P:regulation of DNA-templated transcription elongation"/>
    <property type="evidence" value="ECO:0007669"/>
    <property type="project" value="UniProtKB-UniRule"/>
</dbReference>
<dbReference type="GO" id="GO:0070063">
    <property type="term" value="F:RNA polymerase binding"/>
    <property type="evidence" value="ECO:0007669"/>
    <property type="project" value="InterPro"/>
</dbReference>
<dbReference type="InterPro" id="IPR018151">
    <property type="entry name" value="TF_GreA/GreB_CS"/>
</dbReference>